<dbReference type="EMBL" id="LAZR01047366">
    <property type="protein sequence ID" value="KKK94393.1"/>
    <property type="molecule type" value="Genomic_DNA"/>
</dbReference>
<evidence type="ECO:0000256" key="1">
    <source>
        <dbReference type="SAM" id="Phobius"/>
    </source>
</evidence>
<proteinExistence type="predicted"/>
<protein>
    <submittedName>
        <fullName evidence="2">Uncharacterized protein</fullName>
    </submittedName>
</protein>
<comment type="caution">
    <text evidence="2">The sequence shown here is derived from an EMBL/GenBank/DDBJ whole genome shotgun (WGS) entry which is preliminary data.</text>
</comment>
<keyword evidence="1" id="KW-1133">Transmembrane helix</keyword>
<name>A0A0F8ZKQ6_9ZZZZ</name>
<gene>
    <name evidence="2" type="ORF">LCGC14_2683320</name>
</gene>
<keyword evidence="1" id="KW-0812">Transmembrane</keyword>
<dbReference type="AlphaFoldDB" id="A0A0F8ZKQ6"/>
<accession>A0A0F8ZKQ6</accession>
<evidence type="ECO:0000313" key="2">
    <source>
        <dbReference type="EMBL" id="KKK94393.1"/>
    </source>
</evidence>
<organism evidence="2">
    <name type="scientific">marine sediment metagenome</name>
    <dbReference type="NCBI Taxonomy" id="412755"/>
    <lineage>
        <taxon>unclassified sequences</taxon>
        <taxon>metagenomes</taxon>
        <taxon>ecological metagenomes</taxon>
    </lineage>
</organism>
<reference evidence="2" key="1">
    <citation type="journal article" date="2015" name="Nature">
        <title>Complex archaea that bridge the gap between prokaryotes and eukaryotes.</title>
        <authorList>
            <person name="Spang A."/>
            <person name="Saw J.H."/>
            <person name="Jorgensen S.L."/>
            <person name="Zaremba-Niedzwiedzka K."/>
            <person name="Martijn J."/>
            <person name="Lind A.E."/>
            <person name="van Eijk R."/>
            <person name="Schleper C."/>
            <person name="Guy L."/>
            <person name="Ettema T.J."/>
        </authorList>
    </citation>
    <scope>NUCLEOTIDE SEQUENCE</scope>
</reference>
<keyword evidence="1" id="KW-0472">Membrane</keyword>
<sequence length="72" mass="7711">MTLSNQDMEWVKAIAASIVKEVNEKVVLEHIKSCPHGKFLMASKWFVVGICVGGPFAGGSLALVLAKVLLVT</sequence>
<feature type="transmembrane region" description="Helical" evidence="1">
    <location>
        <begin position="45"/>
        <end position="70"/>
    </location>
</feature>